<gene>
    <name evidence="2" type="ORF">ACFFTU_15530</name>
</gene>
<evidence type="ECO:0000256" key="1">
    <source>
        <dbReference type="SAM" id="MobiDB-lite"/>
    </source>
</evidence>
<reference evidence="2 3" key="1">
    <citation type="submission" date="2024-09" db="EMBL/GenBank/DDBJ databases">
        <authorList>
            <person name="Sun Q."/>
            <person name="Mori K."/>
        </authorList>
    </citation>
    <scope>NUCLEOTIDE SEQUENCE [LARGE SCALE GENOMIC DNA]</scope>
    <source>
        <strain evidence="2 3">JCM 4362</strain>
    </source>
</reference>
<dbReference type="RefSeq" id="WP_345227104.1">
    <property type="nucleotide sequence ID" value="NZ_BAAAXE010000014.1"/>
</dbReference>
<organism evidence="2 3">
    <name type="scientific">Streptomyces cremeus</name>
    <dbReference type="NCBI Taxonomy" id="66881"/>
    <lineage>
        <taxon>Bacteria</taxon>
        <taxon>Bacillati</taxon>
        <taxon>Actinomycetota</taxon>
        <taxon>Actinomycetes</taxon>
        <taxon>Kitasatosporales</taxon>
        <taxon>Streptomycetaceae</taxon>
        <taxon>Streptomyces</taxon>
    </lineage>
</organism>
<comment type="caution">
    <text evidence="2">The sequence shown here is derived from an EMBL/GenBank/DDBJ whole genome shotgun (WGS) entry which is preliminary data.</text>
</comment>
<keyword evidence="3" id="KW-1185">Reference proteome</keyword>
<protein>
    <submittedName>
        <fullName evidence="2">Uncharacterized protein</fullName>
    </submittedName>
</protein>
<dbReference type="Proteomes" id="UP001589718">
    <property type="component" value="Unassembled WGS sequence"/>
</dbReference>
<evidence type="ECO:0000313" key="3">
    <source>
        <dbReference type="Proteomes" id="UP001589718"/>
    </source>
</evidence>
<evidence type="ECO:0000313" key="2">
    <source>
        <dbReference type="EMBL" id="MFB9521359.1"/>
    </source>
</evidence>
<proteinExistence type="predicted"/>
<sequence length="131" mass="13381">MARDTRRAAEWAGAAQREDSGAAGWPPEDGRQWLAVLALGPGPVGGVLCVRDHGTERGDVRLLGALSHFAPLLSTALLVVTGRAGASRPVDAAGVLIARGAVLASADMPSSVCRRGRAGPGCPLPAPWART</sequence>
<accession>A0ABV5PDS2</accession>
<dbReference type="EMBL" id="JBHMCR010000008">
    <property type="protein sequence ID" value="MFB9521359.1"/>
    <property type="molecule type" value="Genomic_DNA"/>
</dbReference>
<feature type="region of interest" description="Disordered" evidence="1">
    <location>
        <begin position="1"/>
        <end position="28"/>
    </location>
</feature>
<name>A0ABV5PDS2_STRCM</name>